<dbReference type="Gene3D" id="3.30.70.100">
    <property type="match status" value="1"/>
</dbReference>
<dbReference type="RefSeq" id="WP_381535498.1">
    <property type="nucleotide sequence ID" value="NZ_JBHUGI010000004.1"/>
</dbReference>
<accession>A0ABW4SBU4</accession>
<dbReference type="SUPFAM" id="SSF54909">
    <property type="entry name" value="Dimeric alpha+beta barrel"/>
    <property type="match status" value="1"/>
</dbReference>
<reference evidence="3" key="1">
    <citation type="journal article" date="2019" name="Int. J. Syst. Evol. Microbiol.">
        <title>The Global Catalogue of Microorganisms (GCM) 10K type strain sequencing project: providing services to taxonomists for standard genome sequencing and annotation.</title>
        <authorList>
            <consortium name="The Broad Institute Genomics Platform"/>
            <consortium name="The Broad Institute Genome Sequencing Center for Infectious Disease"/>
            <person name="Wu L."/>
            <person name="Ma J."/>
        </authorList>
    </citation>
    <scope>NUCLEOTIDE SEQUENCE [LARGE SCALE GENOMIC DNA]</scope>
    <source>
        <strain evidence="3">CGMCC 4.7177</strain>
    </source>
</reference>
<proteinExistence type="predicted"/>
<organism evidence="2 3">
    <name type="scientific">Sporosarcina siberiensis</name>
    <dbReference type="NCBI Taxonomy" id="1365606"/>
    <lineage>
        <taxon>Bacteria</taxon>
        <taxon>Bacillati</taxon>
        <taxon>Bacillota</taxon>
        <taxon>Bacilli</taxon>
        <taxon>Bacillales</taxon>
        <taxon>Caryophanaceae</taxon>
        <taxon>Sporosarcina</taxon>
    </lineage>
</organism>
<keyword evidence="2" id="KW-0503">Monooxygenase</keyword>
<dbReference type="EC" id="1.14.-.-" evidence="2"/>
<feature type="domain" description="ABM" evidence="1">
    <location>
        <begin position="66"/>
        <end position="154"/>
    </location>
</feature>
<dbReference type="Pfam" id="PF03992">
    <property type="entry name" value="ABM"/>
    <property type="match status" value="1"/>
</dbReference>
<evidence type="ECO:0000313" key="3">
    <source>
        <dbReference type="Proteomes" id="UP001597218"/>
    </source>
</evidence>
<gene>
    <name evidence="2" type="ORF">ACFSFY_01985</name>
</gene>
<evidence type="ECO:0000313" key="2">
    <source>
        <dbReference type="EMBL" id="MFD1926844.1"/>
    </source>
</evidence>
<dbReference type="PANTHER" id="PTHR34474">
    <property type="entry name" value="SIGNAL TRANSDUCTION PROTEIN TRAP"/>
    <property type="match status" value="1"/>
</dbReference>
<dbReference type="InterPro" id="IPR007138">
    <property type="entry name" value="ABM_dom"/>
</dbReference>
<dbReference type="InterPro" id="IPR050404">
    <property type="entry name" value="Heme-degrading_MO"/>
</dbReference>
<dbReference type="Proteomes" id="UP001597218">
    <property type="component" value="Unassembled WGS sequence"/>
</dbReference>
<dbReference type="PROSITE" id="PS51725">
    <property type="entry name" value="ABM"/>
    <property type="match status" value="1"/>
</dbReference>
<dbReference type="InterPro" id="IPR011008">
    <property type="entry name" value="Dimeric_a/b-barrel"/>
</dbReference>
<keyword evidence="2" id="KW-0560">Oxidoreductase</keyword>
<evidence type="ECO:0000259" key="1">
    <source>
        <dbReference type="PROSITE" id="PS51725"/>
    </source>
</evidence>
<keyword evidence="3" id="KW-1185">Reference proteome</keyword>
<dbReference type="PANTHER" id="PTHR34474:SF2">
    <property type="entry name" value="SIGNAL TRANSDUCTION PROTEIN TRAP"/>
    <property type="match status" value="1"/>
</dbReference>
<name>A0ABW4SBU4_9BACL</name>
<dbReference type="EMBL" id="JBHUGI010000004">
    <property type="protein sequence ID" value="MFD1926844.1"/>
    <property type="molecule type" value="Genomic_DNA"/>
</dbReference>
<comment type="caution">
    <text evidence="2">The sequence shown here is derived from an EMBL/GenBank/DDBJ whole genome shotgun (WGS) entry which is preliminary data.</text>
</comment>
<dbReference type="GO" id="GO:0004497">
    <property type="term" value="F:monooxygenase activity"/>
    <property type="evidence" value="ECO:0007669"/>
    <property type="project" value="UniProtKB-KW"/>
</dbReference>
<protein>
    <submittedName>
        <fullName evidence="2">Antibiotic biosynthesis monooxygenase family protein</fullName>
        <ecNumber evidence="2">1.14.-.-</ecNumber>
    </submittedName>
</protein>
<sequence length="172" mass="19506">MYLYTTSGTMDFMKSLKEKHRSENIILMNGEGTTLLLHETEGKSVFQTPRKFEVISSSGTLSDEGYFAFNNIPVTDEGSPIFEHQFKTRIGLIDSEQGFVASRLLRPQGSNTYAILTQWEDASYYLRFKNTSAFSKAQAKDENEIGIEKKPHIFSSASYVTTYKTPKDEEKA</sequence>